<dbReference type="InterPro" id="IPR011013">
    <property type="entry name" value="Gal_mutarotase_sf_dom"/>
</dbReference>
<dbReference type="AlphaFoldDB" id="A0AB34BJT1"/>
<keyword evidence="3" id="KW-0106">Calcium</keyword>
<dbReference type="SUPFAM" id="SSF74650">
    <property type="entry name" value="Galactose mutarotase-like"/>
    <property type="match status" value="1"/>
</dbReference>
<dbReference type="Proteomes" id="UP000440198">
    <property type="component" value="Unassembled WGS sequence"/>
</dbReference>
<dbReference type="GO" id="GO:0030246">
    <property type="term" value="F:carbohydrate binding"/>
    <property type="evidence" value="ECO:0007669"/>
    <property type="project" value="InterPro"/>
</dbReference>
<comment type="caution">
    <text evidence="5">The sequence shown here is derived from an EMBL/GenBank/DDBJ whole genome shotgun (WGS) entry which is preliminary data.</text>
</comment>
<dbReference type="GO" id="GO:0006006">
    <property type="term" value="P:glucose metabolic process"/>
    <property type="evidence" value="ECO:0007669"/>
    <property type="project" value="TreeGrafter"/>
</dbReference>
<keyword evidence="6" id="KW-1185">Reference proteome</keyword>
<organism evidence="5 6">
    <name type="scientific">Bacteroides finegoldii</name>
    <dbReference type="NCBI Taxonomy" id="338188"/>
    <lineage>
        <taxon>Bacteria</taxon>
        <taxon>Pseudomonadati</taxon>
        <taxon>Bacteroidota</taxon>
        <taxon>Bacteroidia</taxon>
        <taxon>Bacteroidales</taxon>
        <taxon>Bacteroidaceae</taxon>
        <taxon>Bacteroides</taxon>
    </lineage>
</organism>
<evidence type="ECO:0000256" key="2">
    <source>
        <dbReference type="ARBA" id="ARBA00011245"/>
    </source>
</evidence>
<comment type="cofactor">
    <cofactor evidence="1">
        <name>Ca(2+)</name>
        <dbReference type="ChEBI" id="CHEBI:29108"/>
    </cofactor>
</comment>
<evidence type="ECO:0000256" key="3">
    <source>
        <dbReference type="ARBA" id="ARBA00022837"/>
    </source>
</evidence>
<evidence type="ECO:0000313" key="5">
    <source>
        <dbReference type="EMBL" id="KAA5248968.1"/>
    </source>
</evidence>
<dbReference type="Gene3D" id="2.70.98.10">
    <property type="match status" value="1"/>
</dbReference>
<evidence type="ECO:0000313" key="6">
    <source>
        <dbReference type="Proteomes" id="UP000440198"/>
    </source>
</evidence>
<keyword evidence="4" id="KW-0732">Signal</keyword>
<dbReference type="InterPro" id="IPR014718">
    <property type="entry name" value="GH-type_carb-bd"/>
</dbReference>
<reference evidence="5 6" key="1">
    <citation type="journal article" date="2019" name="Nat. Med.">
        <title>A library of human gut bacterial isolates paired with longitudinal multiomics data enables mechanistic microbiome research.</title>
        <authorList>
            <person name="Poyet M."/>
            <person name="Groussin M."/>
            <person name="Gibbons S.M."/>
            <person name="Avila-Pacheco J."/>
            <person name="Jiang X."/>
            <person name="Kearney S.M."/>
            <person name="Perrotta A.R."/>
            <person name="Berdy B."/>
            <person name="Zhao S."/>
            <person name="Lieberman T.D."/>
            <person name="Swanson P.K."/>
            <person name="Smith M."/>
            <person name="Roesemann S."/>
            <person name="Alexander J.E."/>
            <person name="Rich S.A."/>
            <person name="Livny J."/>
            <person name="Vlamakis H."/>
            <person name="Clish C."/>
            <person name="Bullock K."/>
            <person name="Deik A."/>
            <person name="Scott J."/>
            <person name="Pierce K.A."/>
            <person name="Xavier R.J."/>
            <person name="Alm E.J."/>
        </authorList>
    </citation>
    <scope>NUCLEOTIDE SEQUENCE [LARGE SCALE GENOMIC DNA]</scope>
    <source>
        <strain evidence="5 6">BIOML-A2</strain>
    </source>
</reference>
<sequence>MNRFFAFLYLAVFVTACAECEVIPGMKTAFYGITQDGDTVTQYTLTNASGAQFKVIDYGCRVTNIMVPDREGKMADVVLGYENLKDYETGAERFFGALLGRYANRIAGGNFMIDSVRHQL</sequence>
<dbReference type="PANTHER" id="PTHR10091">
    <property type="entry name" value="ALDOSE-1-EPIMERASE"/>
    <property type="match status" value="1"/>
</dbReference>
<protein>
    <submittedName>
        <fullName evidence="5">Galactose mutarotase</fullName>
    </submittedName>
</protein>
<gene>
    <name evidence="5" type="ORF">F2Z09_23140</name>
</gene>
<feature type="non-terminal residue" evidence="5">
    <location>
        <position position="120"/>
    </location>
</feature>
<dbReference type="EMBL" id="VWAG01000149">
    <property type="protein sequence ID" value="KAA5248968.1"/>
    <property type="molecule type" value="Genomic_DNA"/>
</dbReference>
<comment type="subunit">
    <text evidence="2">Monomer.</text>
</comment>
<dbReference type="GO" id="GO:0033499">
    <property type="term" value="P:galactose catabolic process via UDP-galactose, Leloir pathway"/>
    <property type="evidence" value="ECO:0007669"/>
    <property type="project" value="TreeGrafter"/>
</dbReference>
<feature type="signal peptide" evidence="4">
    <location>
        <begin position="1"/>
        <end position="18"/>
    </location>
</feature>
<dbReference type="PANTHER" id="PTHR10091:SF0">
    <property type="entry name" value="GALACTOSE MUTAROTASE"/>
    <property type="match status" value="1"/>
</dbReference>
<evidence type="ECO:0000256" key="1">
    <source>
        <dbReference type="ARBA" id="ARBA00001913"/>
    </source>
</evidence>
<dbReference type="Pfam" id="PF01263">
    <property type="entry name" value="Aldose_epim"/>
    <property type="match status" value="1"/>
</dbReference>
<dbReference type="PROSITE" id="PS51257">
    <property type="entry name" value="PROKAR_LIPOPROTEIN"/>
    <property type="match status" value="1"/>
</dbReference>
<dbReference type="GO" id="GO:0004034">
    <property type="term" value="F:aldose 1-epimerase activity"/>
    <property type="evidence" value="ECO:0007669"/>
    <property type="project" value="TreeGrafter"/>
</dbReference>
<proteinExistence type="predicted"/>
<dbReference type="InterPro" id="IPR008183">
    <property type="entry name" value="Aldose_1/G6P_1-epimerase"/>
</dbReference>
<name>A0AB34BJT1_9BACE</name>
<accession>A0AB34BJT1</accession>
<feature type="chain" id="PRO_5044207116" evidence="4">
    <location>
        <begin position="19"/>
        <end position="120"/>
    </location>
</feature>
<evidence type="ECO:0000256" key="4">
    <source>
        <dbReference type="SAM" id="SignalP"/>
    </source>
</evidence>